<dbReference type="GO" id="GO:0000287">
    <property type="term" value="F:magnesium ion binding"/>
    <property type="evidence" value="ECO:0007669"/>
    <property type="project" value="UniProtKB-UniRule"/>
</dbReference>
<dbReference type="PANTHER" id="PTHR20857">
    <property type="entry name" value="THIAMINE-PHOSPHATE PYROPHOSPHORYLASE"/>
    <property type="match status" value="1"/>
</dbReference>
<feature type="binding site" evidence="11">
    <location>
        <begin position="302"/>
        <end position="304"/>
    </location>
    <ligand>
        <name>2-[(2R,5Z)-2-carboxy-4-methylthiazol-5(2H)-ylidene]ethyl phosphate</name>
        <dbReference type="ChEBI" id="CHEBI:62899"/>
    </ligand>
</feature>
<feature type="binding site" evidence="11">
    <location>
        <position position="305"/>
    </location>
    <ligand>
        <name>4-amino-2-methyl-5-(diphosphooxymethyl)pyrimidine</name>
        <dbReference type="ChEBI" id="CHEBI:57841"/>
    </ligand>
</feature>
<dbReference type="PIRSF" id="PIRSF000512">
    <property type="entry name" value="TMP_PPase_Cyanobac_prd"/>
    <property type="match status" value="1"/>
</dbReference>
<dbReference type="EMBL" id="CP053586">
    <property type="protein sequence ID" value="WNZ26496.1"/>
    <property type="molecule type" value="Genomic_DNA"/>
</dbReference>
<feature type="region of interest" description="Disordered" evidence="14">
    <location>
        <begin position="1"/>
        <end position="35"/>
    </location>
</feature>
<dbReference type="NCBIfam" id="TIGR00693">
    <property type="entry name" value="thiE"/>
    <property type="match status" value="1"/>
</dbReference>
<comment type="function">
    <text evidence="1 11">Condenses 4-methyl-5-(beta-hydroxyethyl)thiazole monophosphate (THZ-P) and 2-methyl-4-amino-5-hydroxymethyl pyrimidine pyrophosphate (HMP-PP) to form thiamine monophosphate (TMP).</text>
</comment>
<feature type="compositionally biased region" description="Polar residues" evidence="14">
    <location>
        <begin position="8"/>
        <end position="34"/>
    </location>
</feature>
<dbReference type="EC" id="2.5.1.3" evidence="11"/>
<protein>
    <recommendedName>
        <fullName evidence="11">Thiamine-phosphate synthase</fullName>
        <shortName evidence="11">TP synthase</shortName>
        <shortName evidence="11">TPS</shortName>
        <ecNumber evidence="11">2.5.1.3</ecNumber>
    </recommendedName>
    <alternativeName>
        <fullName evidence="11">Thiamine-phosphate pyrophosphorylase</fullName>
        <shortName evidence="11">TMP pyrophosphorylase</shortName>
        <shortName evidence="11">TMP-PPase</shortName>
    </alternativeName>
</protein>
<reference evidence="17" key="1">
    <citation type="submission" date="2020-05" db="EMBL/GenBank/DDBJ databases">
        <authorList>
            <person name="Zhu T."/>
            <person name="Keshari N."/>
            <person name="Lu X."/>
        </authorList>
    </citation>
    <scope>NUCLEOTIDE SEQUENCE</scope>
    <source>
        <strain evidence="17">NK1-12</strain>
    </source>
</reference>
<dbReference type="Pfam" id="PF02581">
    <property type="entry name" value="TMP-TENI"/>
    <property type="match status" value="1"/>
</dbReference>
<comment type="cofactor">
    <cofactor evidence="11">
        <name>Mg(2+)</name>
        <dbReference type="ChEBI" id="CHEBI:18420"/>
    </cofactor>
    <text evidence="11">Binds 1 Mg(2+) ion per subunit.</text>
</comment>
<feature type="binding site" evidence="11">
    <location>
        <position position="257"/>
    </location>
    <ligand>
        <name>Mg(2+)</name>
        <dbReference type="ChEBI" id="CHEBI:18420"/>
    </ligand>
</feature>
<keyword evidence="4 11" id="KW-0479">Metal-binding</keyword>
<dbReference type="SUPFAM" id="SSF51391">
    <property type="entry name" value="Thiamin phosphate synthase"/>
    <property type="match status" value="1"/>
</dbReference>
<keyword evidence="3 11" id="KW-0808">Transferase</keyword>
<evidence type="ECO:0000256" key="14">
    <source>
        <dbReference type="SAM" id="MobiDB-lite"/>
    </source>
</evidence>
<dbReference type="InterPro" id="IPR036206">
    <property type="entry name" value="ThiamineP_synth_sf"/>
</dbReference>
<evidence type="ECO:0000256" key="5">
    <source>
        <dbReference type="ARBA" id="ARBA00022842"/>
    </source>
</evidence>
<evidence type="ECO:0000256" key="9">
    <source>
        <dbReference type="ARBA" id="ARBA00047883"/>
    </source>
</evidence>
<dbReference type="CDD" id="cd00564">
    <property type="entry name" value="TMP_TenI"/>
    <property type="match status" value="1"/>
</dbReference>
<evidence type="ECO:0000256" key="10">
    <source>
        <dbReference type="ARBA" id="ARBA00061123"/>
    </source>
</evidence>
<evidence type="ECO:0000259" key="16">
    <source>
        <dbReference type="Pfam" id="PF17792"/>
    </source>
</evidence>
<proteinExistence type="inferred from homology"/>
<dbReference type="InterPro" id="IPR022998">
    <property type="entry name" value="ThiamineP_synth_TenI"/>
</dbReference>
<evidence type="ECO:0000256" key="3">
    <source>
        <dbReference type="ARBA" id="ARBA00022679"/>
    </source>
</evidence>
<comment type="catalytic activity">
    <reaction evidence="8 11 12">
        <text>2-(2-carboxy-4-methylthiazol-5-yl)ethyl phosphate + 4-amino-2-methyl-5-(diphosphooxymethyl)pyrimidine + 2 H(+) = thiamine phosphate + CO2 + diphosphate</text>
        <dbReference type="Rhea" id="RHEA:47848"/>
        <dbReference type="ChEBI" id="CHEBI:15378"/>
        <dbReference type="ChEBI" id="CHEBI:16526"/>
        <dbReference type="ChEBI" id="CHEBI:33019"/>
        <dbReference type="ChEBI" id="CHEBI:37575"/>
        <dbReference type="ChEBI" id="CHEBI:57841"/>
        <dbReference type="ChEBI" id="CHEBI:62890"/>
        <dbReference type="EC" id="2.5.1.3"/>
    </reaction>
</comment>
<feature type="domain" description="ThiD2" evidence="16">
    <location>
        <begin position="45"/>
        <end position="163"/>
    </location>
</feature>
<name>A0AA96WPA6_9CYAN</name>
<evidence type="ECO:0000256" key="2">
    <source>
        <dbReference type="ARBA" id="ARBA00005165"/>
    </source>
</evidence>
<evidence type="ECO:0000256" key="8">
    <source>
        <dbReference type="ARBA" id="ARBA00047851"/>
    </source>
</evidence>
<dbReference type="InterPro" id="IPR013785">
    <property type="entry name" value="Aldolase_TIM"/>
</dbReference>
<gene>
    <name evidence="11" type="primary">thiE</name>
    <name evidence="17" type="ORF">HJG54_08145</name>
</gene>
<dbReference type="InterPro" id="IPR016229">
    <property type="entry name" value="TMP_synthase_cyanobac_bac"/>
</dbReference>
<organism evidence="17">
    <name type="scientific">Leptolyngbya sp. NK1-12</name>
    <dbReference type="NCBI Taxonomy" id="2547451"/>
    <lineage>
        <taxon>Bacteria</taxon>
        <taxon>Bacillati</taxon>
        <taxon>Cyanobacteriota</taxon>
        <taxon>Cyanophyceae</taxon>
        <taxon>Leptolyngbyales</taxon>
        <taxon>Leptolyngbyaceae</taxon>
        <taxon>Leptolyngbya group</taxon>
        <taxon>Leptolyngbya</taxon>
    </lineage>
</organism>
<dbReference type="Gene3D" id="3.20.20.70">
    <property type="entry name" value="Aldolase class I"/>
    <property type="match status" value="1"/>
</dbReference>
<evidence type="ECO:0000256" key="4">
    <source>
        <dbReference type="ARBA" id="ARBA00022723"/>
    </source>
</evidence>
<dbReference type="GO" id="GO:0004789">
    <property type="term" value="F:thiamine-phosphate diphosphorylase activity"/>
    <property type="evidence" value="ECO:0007669"/>
    <property type="project" value="UniProtKB-UniRule"/>
</dbReference>
<feature type="region of interest" description="Thiamine-phosphate synthase" evidence="11">
    <location>
        <begin position="158"/>
        <end position="382"/>
    </location>
</feature>
<dbReference type="FunFam" id="3.20.20.70:FF:000178">
    <property type="entry name" value="Thiamine-phosphate synthase"/>
    <property type="match status" value="1"/>
</dbReference>
<accession>A0AA96WPA6</accession>
<dbReference type="AlphaFoldDB" id="A0AA96WPA6"/>
<dbReference type="HAMAP" id="MF_01327">
    <property type="entry name" value="TMP_synthase_cyanobact"/>
    <property type="match status" value="1"/>
</dbReference>
<dbReference type="InterPro" id="IPR041397">
    <property type="entry name" value="ThiD2"/>
</dbReference>
<evidence type="ECO:0000256" key="6">
    <source>
        <dbReference type="ARBA" id="ARBA00022977"/>
    </source>
</evidence>
<dbReference type="Pfam" id="PF17792">
    <property type="entry name" value="ThiD2"/>
    <property type="match status" value="1"/>
</dbReference>
<evidence type="ECO:0000256" key="1">
    <source>
        <dbReference type="ARBA" id="ARBA00003814"/>
    </source>
</evidence>
<dbReference type="NCBIfam" id="NF002727">
    <property type="entry name" value="PRK02615.1"/>
    <property type="match status" value="1"/>
</dbReference>
<evidence type="ECO:0000259" key="15">
    <source>
        <dbReference type="Pfam" id="PF02581"/>
    </source>
</evidence>
<feature type="binding site" evidence="11">
    <location>
        <position position="332"/>
    </location>
    <ligand>
        <name>2-[(2R,5Z)-2-carboxy-4-methylthiazol-5(2H)-ylidene]ethyl phosphate</name>
        <dbReference type="ChEBI" id="CHEBI:62899"/>
    </ligand>
</feature>
<feature type="binding site" evidence="11">
    <location>
        <begin position="205"/>
        <end position="209"/>
    </location>
    <ligand>
        <name>4-amino-2-methyl-5-(diphosphooxymethyl)pyrimidine</name>
        <dbReference type="ChEBI" id="CHEBI:57841"/>
    </ligand>
</feature>
<feature type="region of interest" description="Unknown" evidence="11">
    <location>
        <begin position="1"/>
        <end position="157"/>
    </location>
</feature>
<dbReference type="HAMAP" id="MF_00097">
    <property type="entry name" value="TMP_synthase"/>
    <property type="match status" value="1"/>
</dbReference>
<keyword evidence="5 11" id="KW-0460">Magnesium</keyword>
<evidence type="ECO:0000256" key="12">
    <source>
        <dbReference type="RuleBase" id="RU003826"/>
    </source>
</evidence>
<dbReference type="GO" id="GO:0009228">
    <property type="term" value="P:thiamine biosynthetic process"/>
    <property type="evidence" value="ECO:0007669"/>
    <property type="project" value="UniProtKB-KW"/>
</dbReference>
<dbReference type="InterPro" id="IPR034291">
    <property type="entry name" value="TMP_synthase"/>
</dbReference>
<sequence length="382" mass="42761">MTYPPTVPVNSLPVNSGPVNQPTNQSNPLDSLPQSIGVGQPTVLRILDANLDRAREGLRIIEEWCRFGLNQAQFTEECKQLRQELGQWHREEIRSARDTPNDPGTELTHPNEQQRANITELLRSNFCRTQEALRVLEEYGKLYSEPMATACKQMRYRVYTLESNLTGHQRHQKLKQSYLYLVTSPVDNLLAVVEAALQGGLTLVQYRDKTADDLTRISTATRLRQLCHRYNALFIINDRVDLALAVEADGVHLGQTDVPIALARQLLGSQRIIGRSTTNPEEMQRAIEEGADYIGVGPVYETPTKAGRAAAGLEYVRYAVKHATVPWFAIGGINAENLAEVLSAGAERIAVVRAIMEAEQPTLMTQFFVSQMQRVQTIRAVK</sequence>
<feature type="binding site" evidence="11">
    <location>
        <position position="238"/>
    </location>
    <ligand>
        <name>Mg(2+)</name>
        <dbReference type="ChEBI" id="CHEBI:18420"/>
    </ligand>
</feature>
<evidence type="ECO:0000256" key="11">
    <source>
        <dbReference type="HAMAP-Rule" id="MF_01327"/>
    </source>
</evidence>
<dbReference type="PANTHER" id="PTHR20857:SF15">
    <property type="entry name" value="THIAMINE-PHOSPHATE SYNTHASE"/>
    <property type="match status" value="1"/>
</dbReference>
<dbReference type="GO" id="GO:0009229">
    <property type="term" value="P:thiamine diphosphate biosynthetic process"/>
    <property type="evidence" value="ECO:0007669"/>
    <property type="project" value="UniProtKB-UniRule"/>
</dbReference>
<comment type="pathway">
    <text evidence="2 11 13">Cofactor biosynthesis; thiamine diphosphate biosynthesis; thiamine phosphate from 4-amino-2-methyl-5-diphosphomethylpyrimidine and 4-methyl-5-(2-phosphoethyl)-thiazole: step 1/1.</text>
</comment>
<evidence type="ECO:0000313" key="17">
    <source>
        <dbReference type="EMBL" id="WNZ26496.1"/>
    </source>
</evidence>
<feature type="binding site" evidence="11">
    <location>
        <position position="276"/>
    </location>
    <ligand>
        <name>4-amino-2-methyl-5-(diphosphooxymethyl)pyrimidine</name>
        <dbReference type="ChEBI" id="CHEBI:57841"/>
    </ligand>
</feature>
<feature type="binding site" evidence="11">
    <location>
        <position position="237"/>
    </location>
    <ligand>
        <name>4-amino-2-methyl-5-(diphosphooxymethyl)pyrimidine</name>
        <dbReference type="ChEBI" id="CHEBI:57841"/>
    </ligand>
</feature>
<dbReference type="GO" id="GO:0005737">
    <property type="term" value="C:cytoplasm"/>
    <property type="evidence" value="ECO:0007669"/>
    <property type="project" value="TreeGrafter"/>
</dbReference>
<comment type="similarity">
    <text evidence="10 11 12">Belongs to the thiamine-phosphate synthase family.</text>
</comment>
<keyword evidence="6 11" id="KW-0784">Thiamine biosynthesis</keyword>
<evidence type="ECO:0000256" key="13">
    <source>
        <dbReference type="RuleBase" id="RU004253"/>
    </source>
</evidence>
<feature type="domain" description="Thiamine phosphate synthase/TenI" evidence="15">
    <location>
        <begin position="179"/>
        <end position="355"/>
    </location>
</feature>
<comment type="catalytic activity">
    <reaction evidence="9 11 12">
        <text>2-[(2R,5Z)-2-carboxy-4-methylthiazol-5(2H)-ylidene]ethyl phosphate + 4-amino-2-methyl-5-(diphosphooxymethyl)pyrimidine + 2 H(+) = thiamine phosphate + CO2 + diphosphate</text>
        <dbReference type="Rhea" id="RHEA:47844"/>
        <dbReference type="ChEBI" id="CHEBI:15378"/>
        <dbReference type="ChEBI" id="CHEBI:16526"/>
        <dbReference type="ChEBI" id="CHEBI:33019"/>
        <dbReference type="ChEBI" id="CHEBI:37575"/>
        <dbReference type="ChEBI" id="CHEBI:57841"/>
        <dbReference type="ChEBI" id="CHEBI:62899"/>
        <dbReference type="EC" id="2.5.1.3"/>
    </reaction>
</comment>
<evidence type="ECO:0000256" key="7">
    <source>
        <dbReference type="ARBA" id="ARBA00047334"/>
    </source>
</evidence>
<comment type="catalytic activity">
    <reaction evidence="7 11 12">
        <text>4-methyl-5-(2-phosphooxyethyl)-thiazole + 4-amino-2-methyl-5-(diphosphooxymethyl)pyrimidine + H(+) = thiamine phosphate + diphosphate</text>
        <dbReference type="Rhea" id="RHEA:22328"/>
        <dbReference type="ChEBI" id="CHEBI:15378"/>
        <dbReference type="ChEBI" id="CHEBI:33019"/>
        <dbReference type="ChEBI" id="CHEBI:37575"/>
        <dbReference type="ChEBI" id="CHEBI:57841"/>
        <dbReference type="ChEBI" id="CHEBI:58296"/>
        <dbReference type="EC" id="2.5.1.3"/>
    </reaction>
</comment>